<sequence>MRHERAMAPVLVPLEDTTSEHRLPTTYAEVLDSVRQVIPVRAPVSPRRQGRRDRVCPPLSSPSLKPASPFETLIVVNMTVAGPSSHLVQVAKGRDRTIFPVVPNPDLINHEHPEEMEQKSAREEKFAAHFGRSLLRQRILFSRLRASLPMSFLTLPPATSGLGGGEIAKGLADISSVAIRKKVEGFLSTRFDELRRIKDAMAESQDVQKEHADAKGRKNEHEFKVGDLVLLNARNLPTNAVSAVYKTKLRPRFIGPLKVISAKGLA</sequence>
<evidence type="ECO:0000313" key="2">
    <source>
        <dbReference type="EMBL" id="CAH0481904.1"/>
    </source>
</evidence>
<evidence type="ECO:0000256" key="1">
    <source>
        <dbReference type="SAM" id="MobiDB-lite"/>
    </source>
</evidence>
<dbReference type="Proteomes" id="UP001160483">
    <property type="component" value="Unassembled WGS sequence"/>
</dbReference>
<feature type="region of interest" description="Disordered" evidence="1">
    <location>
        <begin position="43"/>
        <end position="62"/>
    </location>
</feature>
<organism evidence="2 3">
    <name type="scientific">Peronospora belbahrii</name>
    <dbReference type="NCBI Taxonomy" id="622444"/>
    <lineage>
        <taxon>Eukaryota</taxon>
        <taxon>Sar</taxon>
        <taxon>Stramenopiles</taxon>
        <taxon>Oomycota</taxon>
        <taxon>Peronosporomycetes</taxon>
        <taxon>Peronosporales</taxon>
        <taxon>Peronosporaceae</taxon>
        <taxon>Peronospora</taxon>
    </lineage>
</organism>
<reference evidence="2" key="1">
    <citation type="submission" date="2021-11" db="EMBL/GenBank/DDBJ databases">
        <authorList>
            <person name="Islam A."/>
            <person name="Islam S."/>
            <person name="Flora M.S."/>
            <person name="Rahman M."/>
            <person name="Ziaur R.M."/>
            <person name="Epstein J.H."/>
            <person name="Hassan M."/>
            <person name="Klassen M."/>
            <person name="Woodard K."/>
            <person name="Webb A."/>
            <person name="Webby R.J."/>
            <person name="El Zowalaty M.E."/>
        </authorList>
    </citation>
    <scope>NUCLEOTIDE SEQUENCE</scope>
    <source>
        <strain evidence="2">Pbs3</strain>
    </source>
</reference>
<proteinExistence type="predicted"/>
<gene>
    <name evidence="2" type="ORF">PBS003_LOCUS8504</name>
</gene>
<name>A0AAU9LAY6_9STRA</name>
<protein>
    <submittedName>
        <fullName evidence="2">Uncharacterized protein</fullName>
    </submittedName>
</protein>
<accession>A0AAU9LAY6</accession>
<dbReference type="AlphaFoldDB" id="A0AAU9LAY6"/>
<evidence type="ECO:0000313" key="3">
    <source>
        <dbReference type="Proteomes" id="UP001160483"/>
    </source>
</evidence>
<dbReference type="EMBL" id="CAKKTJ010000330">
    <property type="protein sequence ID" value="CAH0481904.1"/>
    <property type="molecule type" value="Genomic_DNA"/>
</dbReference>
<comment type="caution">
    <text evidence="2">The sequence shown here is derived from an EMBL/GenBank/DDBJ whole genome shotgun (WGS) entry which is preliminary data.</text>
</comment>